<proteinExistence type="predicted"/>
<evidence type="ECO:0000313" key="1">
    <source>
        <dbReference type="EMBL" id="RAX13573.1"/>
    </source>
</evidence>
<organism evidence="1 2">
    <name type="scientific">Photorhabdus bodei</name>
    <dbReference type="NCBI Taxonomy" id="2029681"/>
    <lineage>
        <taxon>Bacteria</taxon>
        <taxon>Pseudomonadati</taxon>
        <taxon>Pseudomonadota</taxon>
        <taxon>Gammaproteobacteria</taxon>
        <taxon>Enterobacterales</taxon>
        <taxon>Morganellaceae</taxon>
        <taxon>Photorhabdus</taxon>
    </lineage>
</organism>
<accession>A0A329XF34</accession>
<comment type="caution">
    <text evidence="1">The sequence shown here is derived from an EMBL/GenBank/DDBJ whole genome shotgun (WGS) entry which is preliminary data.</text>
</comment>
<name>A0A329XF34_9GAMM</name>
<dbReference type="EMBL" id="NSCM01000005">
    <property type="protein sequence ID" value="RAX13573.1"/>
    <property type="molecule type" value="Genomic_DNA"/>
</dbReference>
<gene>
    <name evidence="1" type="ORF">CKY02_05485</name>
</gene>
<dbReference type="AlphaFoldDB" id="A0A329XF34"/>
<protein>
    <submittedName>
        <fullName evidence="1">Uncharacterized protein</fullName>
    </submittedName>
</protein>
<reference evidence="1 2" key="1">
    <citation type="journal article" date="2018" name="Int. J. Syst. Evol. Microbiol.">
        <title>Whole-genome-based revisit of Photorhabdus phylogeny: proposal for the elevation of most Photorhabdus subspecies to the species level and description of one novel species Photorhabdus bodei sp. nov., and one novel subspecies Photorhabdus laumondii subsp. clarkei subsp. nov.</title>
        <authorList>
            <person name="Machado R.A.R."/>
            <person name="Wuthrich D."/>
            <person name="Kuhnert P."/>
            <person name="Arce C.C.M."/>
            <person name="Thonen L."/>
            <person name="Ruiz C."/>
            <person name="Zhang X."/>
            <person name="Robert C.A.M."/>
            <person name="Karimi J."/>
            <person name="Kamali S."/>
            <person name="Ma J."/>
            <person name="Bruggmann R."/>
            <person name="Erb M."/>
        </authorList>
    </citation>
    <scope>NUCLEOTIDE SEQUENCE [LARGE SCALE GENOMIC DNA]</scope>
    <source>
        <strain evidence="1 2">LJ24-63</strain>
    </source>
</reference>
<sequence>MNVNVTRINHQPFEIWFRDKFFKQSFPYVFVMPPTKTAMHIFPIAIIGGGGINPAKVSLSVKSRIRIDKCDTSLGSLTFGSSKLQTRSEIS</sequence>
<dbReference type="Proteomes" id="UP000250919">
    <property type="component" value="Unassembled WGS sequence"/>
</dbReference>
<evidence type="ECO:0000313" key="2">
    <source>
        <dbReference type="Proteomes" id="UP000250919"/>
    </source>
</evidence>